<evidence type="ECO:0000256" key="2">
    <source>
        <dbReference type="SAM" id="Coils"/>
    </source>
</evidence>
<feature type="region of interest" description="Disordered" evidence="3">
    <location>
        <begin position="907"/>
        <end position="928"/>
    </location>
</feature>
<name>A0ABX7L8B8_9BACL</name>
<dbReference type="PANTHER" id="PTHR37813:SF1">
    <property type="entry name" value="FELS-2 PROPHAGE PROTEIN"/>
    <property type="match status" value="1"/>
</dbReference>
<dbReference type="RefSeq" id="WP_206100344.1">
    <property type="nucleotide sequence ID" value="NZ_CP070969.1"/>
</dbReference>
<keyword evidence="4" id="KW-1133">Transmembrane helix</keyword>
<dbReference type="NCBIfam" id="TIGR01760">
    <property type="entry name" value="tape_meas_TP901"/>
    <property type="match status" value="1"/>
</dbReference>
<feature type="coiled-coil region" evidence="2">
    <location>
        <begin position="1246"/>
        <end position="1284"/>
    </location>
</feature>
<keyword evidence="1" id="KW-1188">Viral release from host cell</keyword>
<feature type="transmembrane region" description="Helical" evidence="4">
    <location>
        <begin position="511"/>
        <end position="533"/>
    </location>
</feature>
<protein>
    <submittedName>
        <fullName evidence="6">Phage tail tape measure protein</fullName>
    </submittedName>
</protein>
<keyword evidence="2" id="KW-0175">Coiled coil</keyword>
<gene>
    <name evidence="6" type="ORF">JRJ22_15160</name>
</gene>
<organism evidence="6 7">
    <name type="scientific">Paenibacillus tianjinensis</name>
    <dbReference type="NCBI Taxonomy" id="2810347"/>
    <lineage>
        <taxon>Bacteria</taxon>
        <taxon>Bacillati</taxon>
        <taxon>Bacillota</taxon>
        <taxon>Bacilli</taxon>
        <taxon>Bacillales</taxon>
        <taxon>Paenibacillaceae</taxon>
        <taxon>Paenibacillus</taxon>
    </lineage>
</organism>
<keyword evidence="7" id="KW-1185">Reference proteome</keyword>
<keyword evidence="4" id="KW-0472">Membrane</keyword>
<dbReference type="InterPro" id="IPR010090">
    <property type="entry name" value="Phage_tape_meas"/>
</dbReference>
<proteinExistence type="predicted"/>
<feature type="domain" description="Phage tail tape measure protein" evidence="5">
    <location>
        <begin position="223"/>
        <end position="419"/>
    </location>
</feature>
<dbReference type="EMBL" id="CP070969">
    <property type="protein sequence ID" value="QSF42655.1"/>
    <property type="molecule type" value="Genomic_DNA"/>
</dbReference>
<feature type="transmembrane region" description="Helical" evidence="4">
    <location>
        <begin position="558"/>
        <end position="579"/>
    </location>
</feature>
<evidence type="ECO:0000313" key="6">
    <source>
        <dbReference type="EMBL" id="QSF42655.1"/>
    </source>
</evidence>
<evidence type="ECO:0000259" key="5">
    <source>
        <dbReference type="Pfam" id="PF10145"/>
    </source>
</evidence>
<reference evidence="6 7" key="1">
    <citation type="submission" date="2021-02" db="EMBL/GenBank/DDBJ databases">
        <title>Paenibacillus tianjinensis sp. nov.</title>
        <authorList>
            <person name="Liu H."/>
        </authorList>
    </citation>
    <scope>NUCLEOTIDE SEQUENCE [LARGE SCALE GENOMIC DNA]</scope>
    <source>
        <strain evidence="6 7">TB2019</strain>
    </source>
</reference>
<keyword evidence="4" id="KW-0812">Transmembrane</keyword>
<sequence length="1491" mass="161434">MAGNLGELKARLTADANGIKREIKNVKKDFTDMGTQAKQTAEDMQKLNKALADAGLSAEQISNINQAMAQATKSTNIASDAAKKMGNHAHEATGSFMKLNMALQDVGANSKSIEAINESIRRANPEILEQQLSSVRTELENLGVSGSAIDDIIERMRELTDATSGVEVELESMGAAYAAMAIAVGATIGKSIQTAAEFEQAMQNVKAITEAVGEDFEALRLNAIKLGAQTVFSASQAADAMAELGQAGFDTKEIIAAMPGVLALAAAGNVDLATTADIASSILRGFGIAATETSRVVDVLAKSSIDTNADVQDLGLSMKYVAPVAAAMGLSIEEATAAIGELSNAGMKGETAGTSLRAILLALASPSKEAAFYMQRLGVSIKDSAGNIVPLSNLIGQFTTVWSRLTEAQQADVAATLVGREAASGFITLIQQGQGTLDNYTESLKNAGGTAERVAGTQMDTLKGAADNMSSAFESAGIVIGDMFLPAVREAVEGVTTLLNGFTELDKPTQAAILTFTALPPLLLGAATTAFALKKAIDAVKASIDAAVLAGRIAQSTIPILGAIALAIGAVAAGASFLISKYKESKEATKNFEEAQKALNDTLNDSPVKRTADELTDLRTKTEELTKTLHERALLQERLNKFQAAWDKSEGTPQMMSEAMDINEQLEKIDKKLRSMGFDGVEVATAKLEEMNKAVRQSISALFDEQKAEVADLAAKNQKVKSMETALASYKKLSSSQKLNREQLQEMVDVTNILKREYPGLNAMQEEDGRIRILNVGFIEDQISADKTMTANAAANAQTRIDNLAAEADAQRTSVEAQIKNYSRLLDAMAAVNGAKASTFADSVKQGQARMSGKTPSVIDIVTNTAQAQAESELNKLTTEQRAIAEKQKEIEKAAASLSSGDFTLGANKGDPIDLTDPTKTKKEKEGKTAAELAAEARKAAYEADLKTIQFQADYYDLTADKQMEKYEALRKKHAKFLSESVDDARTLQLQLKRLGEDSVKSRYDFSATWIDAESKRMEDNGKSELQIAQMKLDSWTRLRDRYQKDSEQYKAADDQVRQSRKDVATETENEISELYDKRTKLIDKEVRRLEESGAAEADIAAYKVKAWTGLRNQYAVDTKYYEQADQELYQSRKDLTDKTLDMTKELVDAEKDRIEEAQKAELAAIEVRKDAYVSAQDAKIKAIDVLLAKEAEANEDLDYEEELAKKNARIDLLSSAVGNSGREERKKLIEERDKFVLDHERELRKRELTSQKDALQNEKDTKLQAFEDEKDATEAHYDDLKEAFDSYSDDIKVIEAGIADFRVSSAGTANTQILTELDAFIVQYQSKMSAISAAKEAAKKDADLAEYNANKDAYATAAAAGNRAEMQRLAARNQALRDLYGIDKDTGQKLQSFDVGGIIPGPAGMPVPIIAHGEEAIFNTTQLNGLFRILDNPNLLGGAAAVAKSETKVENHIDMSVNGITLEDRADTEILYTEREKSARRLQTMGVKSG</sequence>
<evidence type="ECO:0000313" key="7">
    <source>
        <dbReference type="Proteomes" id="UP000663452"/>
    </source>
</evidence>
<dbReference type="PANTHER" id="PTHR37813">
    <property type="entry name" value="FELS-2 PROPHAGE PROTEIN"/>
    <property type="match status" value="1"/>
</dbReference>
<accession>A0ABX7L8B8</accession>
<feature type="compositionally biased region" description="Basic and acidic residues" evidence="3">
    <location>
        <begin position="917"/>
        <end position="928"/>
    </location>
</feature>
<dbReference type="Proteomes" id="UP000663452">
    <property type="component" value="Chromosome"/>
</dbReference>
<evidence type="ECO:0000256" key="1">
    <source>
        <dbReference type="ARBA" id="ARBA00022612"/>
    </source>
</evidence>
<dbReference type="Pfam" id="PF10145">
    <property type="entry name" value="PhageMin_Tail"/>
    <property type="match status" value="1"/>
</dbReference>
<evidence type="ECO:0000256" key="4">
    <source>
        <dbReference type="SAM" id="Phobius"/>
    </source>
</evidence>
<feature type="coiled-coil region" evidence="2">
    <location>
        <begin position="867"/>
        <end position="897"/>
    </location>
</feature>
<evidence type="ECO:0000256" key="3">
    <source>
        <dbReference type="SAM" id="MobiDB-lite"/>
    </source>
</evidence>